<dbReference type="OrthoDB" id="4436466at2759"/>
<dbReference type="EMBL" id="MSFL01000023">
    <property type="protein sequence ID" value="PWY74329.1"/>
    <property type="molecule type" value="Genomic_DNA"/>
</dbReference>
<dbReference type="Proteomes" id="UP000247233">
    <property type="component" value="Unassembled WGS sequence"/>
</dbReference>
<name>A0A317VL79_9EURO</name>
<dbReference type="STRING" id="1448321.A0A317VL79"/>
<dbReference type="GeneID" id="37067124"/>
<keyword evidence="2" id="KW-1185">Reference proteome</keyword>
<evidence type="ECO:0000313" key="1">
    <source>
        <dbReference type="EMBL" id="PWY74329.1"/>
    </source>
</evidence>
<proteinExistence type="predicted"/>
<sequence length="193" mass="21759">MGFLRSALKVGTIGSVASAGLFYAATRHNTFVPMTPADPIFQHPLYKKFNPSDNPASYDVCVRRVPLKDINPTLLEKKGKLTEAFCGGVWGGFGYAYQRRYLSKKYQGPETSTHLWTRAELKTNNYDVGTLITDHFEVVEKTDERIIVRCGDSPRKQAVRESDGLFEMSAVVKPDERQYTKLLLETALGNVYR</sequence>
<reference evidence="1 2" key="1">
    <citation type="submission" date="2016-12" db="EMBL/GenBank/DDBJ databases">
        <title>The genomes of Aspergillus section Nigri reveals drivers in fungal speciation.</title>
        <authorList>
            <consortium name="DOE Joint Genome Institute"/>
            <person name="Vesth T.C."/>
            <person name="Nybo J."/>
            <person name="Theobald S."/>
            <person name="Brandl J."/>
            <person name="Frisvad J.C."/>
            <person name="Nielsen K.F."/>
            <person name="Lyhne E.K."/>
            <person name="Kogle M.E."/>
            <person name="Kuo A."/>
            <person name="Riley R."/>
            <person name="Clum A."/>
            <person name="Nolan M."/>
            <person name="Lipzen A."/>
            <person name="Salamov A."/>
            <person name="Henrissat B."/>
            <person name="Wiebenga A."/>
            <person name="De Vries R.P."/>
            <person name="Grigoriev I.V."/>
            <person name="Mortensen U.H."/>
            <person name="Andersen M.R."/>
            <person name="Baker S.E."/>
        </authorList>
    </citation>
    <scope>NUCLEOTIDE SEQUENCE [LARGE SCALE GENOMIC DNA]</scope>
    <source>
        <strain evidence="1 2">CBS 117.55</strain>
    </source>
</reference>
<dbReference type="RefSeq" id="XP_025396976.1">
    <property type="nucleotide sequence ID" value="XM_025544887.1"/>
</dbReference>
<accession>A0A317VL79</accession>
<protein>
    <submittedName>
        <fullName evidence="1">Uncharacterized protein</fullName>
    </submittedName>
</protein>
<gene>
    <name evidence="1" type="ORF">BO70DRAFT_372959</name>
</gene>
<organism evidence="1 2">
    <name type="scientific">Aspergillus heteromorphus CBS 117.55</name>
    <dbReference type="NCBI Taxonomy" id="1448321"/>
    <lineage>
        <taxon>Eukaryota</taxon>
        <taxon>Fungi</taxon>
        <taxon>Dikarya</taxon>
        <taxon>Ascomycota</taxon>
        <taxon>Pezizomycotina</taxon>
        <taxon>Eurotiomycetes</taxon>
        <taxon>Eurotiomycetidae</taxon>
        <taxon>Eurotiales</taxon>
        <taxon>Aspergillaceae</taxon>
        <taxon>Aspergillus</taxon>
        <taxon>Aspergillus subgen. Circumdati</taxon>
    </lineage>
</organism>
<dbReference type="VEuPathDB" id="FungiDB:BO70DRAFT_372959"/>
<evidence type="ECO:0000313" key="2">
    <source>
        <dbReference type="Proteomes" id="UP000247233"/>
    </source>
</evidence>
<comment type="caution">
    <text evidence="1">The sequence shown here is derived from an EMBL/GenBank/DDBJ whole genome shotgun (WGS) entry which is preliminary data.</text>
</comment>
<dbReference type="AlphaFoldDB" id="A0A317VL79"/>